<dbReference type="AlphaFoldDB" id="A0A0K2ULJ7"/>
<reference evidence="1" key="1">
    <citation type="submission" date="2014-05" db="EMBL/GenBank/DDBJ databases">
        <authorList>
            <person name="Chronopoulou M."/>
        </authorList>
    </citation>
    <scope>NUCLEOTIDE SEQUENCE</scope>
    <source>
        <tissue evidence="1">Whole organism</tissue>
    </source>
</reference>
<proteinExistence type="predicted"/>
<sequence>MLLDVDFHPCRHKHQGGLFCLFSFWKYCGAQGTRSSSRMELIYSLMLIFARASTNT</sequence>
<evidence type="ECO:0000313" key="1">
    <source>
        <dbReference type="EMBL" id="CDW38960.1"/>
    </source>
</evidence>
<organism evidence="1">
    <name type="scientific">Lepeophtheirus salmonis</name>
    <name type="common">Salmon louse</name>
    <name type="synonym">Caligus salmonis</name>
    <dbReference type="NCBI Taxonomy" id="72036"/>
    <lineage>
        <taxon>Eukaryota</taxon>
        <taxon>Metazoa</taxon>
        <taxon>Ecdysozoa</taxon>
        <taxon>Arthropoda</taxon>
        <taxon>Crustacea</taxon>
        <taxon>Multicrustacea</taxon>
        <taxon>Hexanauplia</taxon>
        <taxon>Copepoda</taxon>
        <taxon>Siphonostomatoida</taxon>
        <taxon>Caligidae</taxon>
        <taxon>Lepeophtheirus</taxon>
    </lineage>
</organism>
<dbReference type="EMBL" id="HACA01021599">
    <property type="protein sequence ID" value="CDW38960.1"/>
    <property type="molecule type" value="Transcribed_RNA"/>
</dbReference>
<name>A0A0K2ULJ7_LEPSM</name>
<accession>A0A0K2ULJ7</accession>
<protein>
    <submittedName>
        <fullName evidence="1">Uncharacterized protein</fullName>
    </submittedName>
</protein>